<evidence type="ECO:0000313" key="3">
    <source>
        <dbReference type="Proteomes" id="UP000757435"/>
    </source>
</evidence>
<feature type="region of interest" description="Disordered" evidence="1">
    <location>
        <begin position="1"/>
        <end position="20"/>
    </location>
</feature>
<comment type="caution">
    <text evidence="2">The sequence shown here is derived from an EMBL/GenBank/DDBJ whole genome shotgun (WGS) entry which is preliminary data.</text>
</comment>
<organism evidence="2 3">
    <name type="scientific">Drouetiella hepatica Uher 2000/2452</name>
    <dbReference type="NCBI Taxonomy" id="904376"/>
    <lineage>
        <taxon>Bacteria</taxon>
        <taxon>Bacillati</taxon>
        <taxon>Cyanobacteriota</taxon>
        <taxon>Cyanophyceae</taxon>
        <taxon>Oculatellales</taxon>
        <taxon>Oculatellaceae</taxon>
        <taxon>Drouetiella</taxon>
    </lineage>
</organism>
<reference evidence="2" key="2">
    <citation type="journal article" date="2022" name="Microbiol. Resour. Announc.">
        <title>Metagenome Sequencing to Explore Phylogenomics of Terrestrial Cyanobacteria.</title>
        <authorList>
            <person name="Ward R.D."/>
            <person name="Stajich J.E."/>
            <person name="Johansen J.R."/>
            <person name="Huntemann M."/>
            <person name="Clum A."/>
            <person name="Foster B."/>
            <person name="Foster B."/>
            <person name="Roux S."/>
            <person name="Palaniappan K."/>
            <person name="Varghese N."/>
            <person name="Mukherjee S."/>
            <person name="Reddy T.B.K."/>
            <person name="Daum C."/>
            <person name="Copeland A."/>
            <person name="Chen I.A."/>
            <person name="Ivanova N.N."/>
            <person name="Kyrpides N.C."/>
            <person name="Shapiro N."/>
            <person name="Eloe-Fadrosh E.A."/>
            <person name="Pietrasiak N."/>
        </authorList>
    </citation>
    <scope>NUCLEOTIDE SEQUENCE</scope>
    <source>
        <strain evidence="2">UHER 2000/2452</strain>
    </source>
</reference>
<dbReference type="SUPFAM" id="SSF48452">
    <property type="entry name" value="TPR-like"/>
    <property type="match status" value="1"/>
</dbReference>
<dbReference type="Proteomes" id="UP000757435">
    <property type="component" value="Unassembled WGS sequence"/>
</dbReference>
<feature type="region of interest" description="Disordered" evidence="1">
    <location>
        <begin position="801"/>
        <end position="834"/>
    </location>
</feature>
<feature type="compositionally biased region" description="Low complexity" evidence="1">
    <location>
        <begin position="815"/>
        <end position="827"/>
    </location>
</feature>
<sequence length="834" mass="93168">MAKQRLPKRELASSAPLSPQEKLQAQLNSLLKQEKYRQALEEIRKAQRTQPDVKFTPSEAEIWLLRGKQEFQKGDLKQADPSLRQALGLGLLGESHYWLAKTLLAANRLDAAIALIRPAFEAGTLPKDYSICYAKLLLLQGDTAAVEQLLSQQSKRFPAAQQHWLRGVLALKAEQPDVALAAFQKLKRPVTPGDRPAIWQVYTQQILKNWDAAAAQLGLKSSAQWAFSFGRPAYTEHPLLHRLALLQHLETGEPPMEQILFNQTNPAFSGTAEVAHILSLLEDLGKNNSHEAAHAMLRLDRRSSKFPEVAVLRPALLAMAGEQSMTQGEVNCAAEFWQLLQQEQPFEPQLAVNLMKVLDLNEDYQALQRLLTRIIKWLEQDFKQNPQSWSDDRRKATLSYAHCRLADTWMALGKQRAALGELQTAERIDPQSPEAIGRRGLIAVLEERHDEATQLLTQALEGGCRTEEIYSVLVDTWKTLGNSAAALEVRRRFGKKFGDLNPEADVEVLPWVEALSTRSYPLFSHLVESHSAQAGSKLSSPLRACQIFVEAVEGEPNSGGNVSLNQAQAVPEWEALLQGLAAPEQVQTVEAIALSLVLFAKREKGIAALISQYTVKLIALGDQQPAARTANLVVLALKERDSKKLQLPLQSYLGIQPQPGNALAEIQLRVRRFANNAQAQVLRPFIETALGKEPQNPLLLLAQATTYPAYSPSYEKFRQEGFEIARRIQDKSLQAFREEEAFLTAQEAQEFLPDLDAFNPMGMGNIDKLLEDMIRKMFGSKMSPAELQRMLPELKRMVMNDMPSFGSEDDEDDSFGFGFPSGGLPSRPGRRKRK</sequence>
<evidence type="ECO:0000256" key="1">
    <source>
        <dbReference type="SAM" id="MobiDB-lite"/>
    </source>
</evidence>
<dbReference type="AlphaFoldDB" id="A0A951ULQ8"/>
<dbReference type="Pfam" id="PF13432">
    <property type="entry name" value="TPR_16"/>
    <property type="match status" value="1"/>
</dbReference>
<dbReference type="InterPro" id="IPR011990">
    <property type="entry name" value="TPR-like_helical_dom_sf"/>
</dbReference>
<gene>
    <name evidence="2" type="ORF">KME15_07965</name>
</gene>
<reference evidence="2" key="1">
    <citation type="submission" date="2021-05" db="EMBL/GenBank/DDBJ databases">
        <authorList>
            <person name="Pietrasiak N."/>
            <person name="Ward R."/>
            <person name="Stajich J.E."/>
            <person name="Kurbessoian T."/>
        </authorList>
    </citation>
    <scope>NUCLEOTIDE SEQUENCE</scope>
    <source>
        <strain evidence="2">UHER 2000/2452</strain>
    </source>
</reference>
<evidence type="ECO:0000313" key="2">
    <source>
        <dbReference type="EMBL" id="MBW4658595.1"/>
    </source>
</evidence>
<proteinExistence type="predicted"/>
<protein>
    <submittedName>
        <fullName evidence="2">Tetratricopeptide repeat protein</fullName>
    </submittedName>
</protein>
<dbReference type="Gene3D" id="1.25.40.10">
    <property type="entry name" value="Tetratricopeptide repeat domain"/>
    <property type="match status" value="2"/>
</dbReference>
<name>A0A951ULQ8_9CYAN</name>
<dbReference type="EMBL" id="JAHHHD010000006">
    <property type="protein sequence ID" value="MBW4658595.1"/>
    <property type="molecule type" value="Genomic_DNA"/>
</dbReference>
<accession>A0A951ULQ8</accession>